<name>A0ABW2AGL4_9MICO</name>
<sequence>MDPVAVQRRLTAWHPLRAFNAIQVQVLGSELLVVRVDLGESADARQRGGQARSTEDDDKLTPAPRRPRRVTAQANL</sequence>
<organism evidence="2 3">
    <name type="scientific">Flexivirga alba</name>
    <dbReference type="NCBI Taxonomy" id="702742"/>
    <lineage>
        <taxon>Bacteria</taxon>
        <taxon>Bacillati</taxon>
        <taxon>Actinomycetota</taxon>
        <taxon>Actinomycetes</taxon>
        <taxon>Micrococcales</taxon>
        <taxon>Dermacoccaceae</taxon>
        <taxon>Flexivirga</taxon>
    </lineage>
</organism>
<keyword evidence="3" id="KW-1185">Reference proteome</keyword>
<comment type="caution">
    <text evidence="2">The sequence shown here is derived from an EMBL/GenBank/DDBJ whole genome shotgun (WGS) entry which is preliminary data.</text>
</comment>
<protein>
    <submittedName>
        <fullName evidence="2">Uncharacterized protein</fullName>
    </submittedName>
</protein>
<evidence type="ECO:0000313" key="2">
    <source>
        <dbReference type="EMBL" id="MFC6705966.1"/>
    </source>
</evidence>
<dbReference type="RefSeq" id="WP_382401583.1">
    <property type="nucleotide sequence ID" value="NZ_JBHSWH010000001.1"/>
</dbReference>
<feature type="region of interest" description="Disordered" evidence="1">
    <location>
        <begin position="43"/>
        <end position="76"/>
    </location>
</feature>
<dbReference type="EMBL" id="JBHSWH010000001">
    <property type="protein sequence ID" value="MFC6705966.1"/>
    <property type="molecule type" value="Genomic_DNA"/>
</dbReference>
<proteinExistence type="predicted"/>
<accession>A0ABW2AGL4</accession>
<dbReference type="Proteomes" id="UP001596298">
    <property type="component" value="Unassembled WGS sequence"/>
</dbReference>
<gene>
    <name evidence="2" type="ORF">ACFQDH_12010</name>
</gene>
<reference evidence="3" key="1">
    <citation type="journal article" date="2019" name="Int. J. Syst. Evol. Microbiol.">
        <title>The Global Catalogue of Microorganisms (GCM) 10K type strain sequencing project: providing services to taxonomists for standard genome sequencing and annotation.</title>
        <authorList>
            <consortium name="The Broad Institute Genomics Platform"/>
            <consortium name="The Broad Institute Genome Sequencing Center for Infectious Disease"/>
            <person name="Wu L."/>
            <person name="Ma J."/>
        </authorList>
    </citation>
    <scope>NUCLEOTIDE SEQUENCE [LARGE SCALE GENOMIC DNA]</scope>
    <source>
        <strain evidence="3">CCUG 58127</strain>
    </source>
</reference>
<evidence type="ECO:0000313" key="3">
    <source>
        <dbReference type="Proteomes" id="UP001596298"/>
    </source>
</evidence>
<evidence type="ECO:0000256" key="1">
    <source>
        <dbReference type="SAM" id="MobiDB-lite"/>
    </source>
</evidence>